<dbReference type="Pfam" id="PF15613">
    <property type="entry name" value="WSD"/>
    <property type="match status" value="1"/>
</dbReference>
<dbReference type="PROSITE" id="PS50827">
    <property type="entry name" value="DDT"/>
    <property type="match status" value="1"/>
</dbReference>
<feature type="region of interest" description="Disordered" evidence="5">
    <location>
        <begin position="482"/>
        <end position="524"/>
    </location>
</feature>
<sequence>MVLFKRKPVQLLPLPEIGDDNQEVWHIPETGEVFVTYEDYSDRMEFYKRKRFICTISGHSGLTFFEALKSELAGAAEVEQAFPEALKGPILRRVQFQLVSRIDTLVDQMYDEFKNDYYPGEAVTVHVKEGDRLHGVVRDKTRYGSKVLPDGTLTPPFSRYFVSLDGRPDDEAVVDDSHIFRDRKVFTKSVLRSFIKKTVTREAWNGAPWLVKPAVAEQYHIDTRVPPHLRYDTKLQERKQMQAQKRLSHTDLGTLSMGPNSPTGPVRLPELKPAPKSHKSKAQQAQQAQHGSGGKTRQNLYAGPEPGGFVHLPLPGNPFQFPISYQNQQLLHQQHQHQQQQYPNHHQGIASVYSQPELPPPPPPPKYPIEDLQLNPRGKVRPQLKYYCSDPPVDVTPADMEVDGEKSPLGANILMKSVGLLLETWDTLSVYCEIFRLDSFTFDDFVEAMHIASDEMPVEMFTEIHCAVLKILVSAESEGGKVEIQLPELEEDEEDEDDEDESTLPTPEPEPQPSGRATRSSMAKLEAEKLAAEAAAAEKEAHKAEEAPKHRAEEVLNDYDWIEHLSKRDFKDGGWELIMVGLLHQLSKKERMKERCEEILEQLVPTDIEPSQETVRQNYASLDINYRVQALQIICMLCTETKAVRKYMEDCSDQMTGYRKDKIEWQRKRKQGIEDLKSLNDQRKILLPDNLPPSPPAELEKTNGDIKMLDVEDLPAHTSDEVQDSNEDEVFNGRKLRRAQDRAAERKRKEEKERERKEKAEAAKLPKQSKQFIKVLKDIKKKEEEIANCEKEIAVIDNDLREADCPRTRVLGKDRFWNRYYWFERNGMPYGGLPNSSTADAGYANGCIWVQGPDELEREGYIDMAPEFQNEYQAKFNMTVPERKKLEEGRTNVFNARQWGYLSEPEDVDNLLEWLDPRGFNEVKLRKELVNYRHTIVKHMENRKVYLGHAHKAQPEREEKDKKEDIVNGSGGGGKRMSTRGRTAATTTPEPSHRTYRCLSWTNTMALHEIGHLHSQEPPPARQRKQTKRKEAAIAAAAEPEPIATRGKKARLAK</sequence>
<evidence type="ECO:0000256" key="1">
    <source>
        <dbReference type="ARBA" id="ARBA00004123"/>
    </source>
</evidence>
<evidence type="ECO:0000256" key="5">
    <source>
        <dbReference type="SAM" id="MobiDB-lite"/>
    </source>
</evidence>
<evidence type="ECO:0000256" key="2">
    <source>
        <dbReference type="ARBA" id="ARBA00023054"/>
    </source>
</evidence>
<feature type="compositionally biased region" description="Basic and acidic residues" evidence="5">
    <location>
        <begin position="738"/>
        <end position="764"/>
    </location>
</feature>
<dbReference type="PANTHER" id="PTHR32075:SF6">
    <property type="entry name" value="ISWI CHROMATIN-REMODELING COMPLEX SUBUNIT YPL216W-RELATED"/>
    <property type="match status" value="1"/>
</dbReference>
<reference evidence="8" key="1">
    <citation type="submission" date="2023-06" db="EMBL/GenBank/DDBJ databases">
        <title>Genome-scale phylogeny and comparative genomics of the fungal order Sordariales.</title>
        <authorList>
            <consortium name="Lawrence Berkeley National Laboratory"/>
            <person name="Hensen N."/>
            <person name="Bonometti L."/>
            <person name="Westerberg I."/>
            <person name="Brannstrom I.O."/>
            <person name="Guillou S."/>
            <person name="Cros-Aarteil S."/>
            <person name="Calhoun S."/>
            <person name="Haridas S."/>
            <person name="Kuo A."/>
            <person name="Mondo S."/>
            <person name="Pangilinan J."/>
            <person name="Riley R."/>
            <person name="LaButti K."/>
            <person name="Andreopoulos B."/>
            <person name="Lipzen A."/>
            <person name="Chen C."/>
            <person name="Yanf M."/>
            <person name="Daum C."/>
            <person name="Ng V."/>
            <person name="Clum A."/>
            <person name="Steindorff A."/>
            <person name="Ohm R."/>
            <person name="Martin F."/>
            <person name="Silar P."/>
            <person name="Natvig D."/>
            <person name="Lalanne C."/>
            <person name="Gautier V."/>
            <person name="Ament-velasquez S.L."/>
            <person name="Kruys A."/>
            <person name="Hutchinson M.I."/>
            <person name="Powell A.J."/>
            <person name="Barry K."/>
            <person name="Miller A.N."/>
            <person name="Grigoriev I.V."/>
            <person name="Debuchy R."/>
            <person name="Gladieux P."/>
            <person name="Thoren M.H."/>
            <person name="Johannesson H."/>
        </authorList>
    </citation>
    <scope>NUCLEOTIDE SEQUENCE</scope>
    <source>
        <strain evidence="8">SMH3391-2</strain>
    </source>
</reference>
<feature type="compositionally biased region" description="Polar residues" evidence="5">
    <location>
        <begin position="980"/>
        <end position="990"/>
    </location>
</feature>
<protein>
    <submittedName>
        <fullName evidence="8">Uncharacterized protein</fullName>
    </submittedName>
</protein>
<evidence type="ECO:0000259" key="7">
    <source>
        <dbReference type="PROSITE" id="PS51136"/>
    </source>
</evidence>
<name>A0AA40C1I6_9PEZI</name>
<keyword evidence="3 4" id="KW-0539">Nucleus</keyword>
<feature type="domain" description="WAC" evidence="7">
    <location>
        <begin position="22"/>
        <end position="129"/>
    </location>
</feature>
<feature type="region of interest" description="Disordered" evidence="5">
    <location>
        <begin position="238"/>
        <end position="315"/>
    </location>
</feature>
<dbReference type="EMBL" id="JAULSR010000004">
    <property type="protein sequence ID" value="KAK0621334.1"/>
    <property type="molecule type" value="Genomic_DNA"/>
</dbReference>
<dbReference type="GO" id="GO:0000781">
    <property type="term" value="C:chromosome, telomeric region"/>
    <property type="evidence" value="ECO:0007669"/>
    <property type="project" value="GOC"/>
</dbReference>
<feature type="compositionally biased region" description="Basic and acidic residues" evidence="5">
    <location>
        <begin position="953"/>
        <end position="966"/>
    </location>
</feature>
<dbReference type="GO" id="GO:0000785">
    <property type="term" value="C:chromatin"/>
    <property type="evidence" value="ECO:0007669"/>
    <property type="project" value="UniProtKB-ARBA"/>
</dbReference>
<feature type="region of interest" description="Disordered" evidence="5">
    <location>
        <begin position="1011"/>
        <end position="1054"/>
    </location>
</feature>
<evidence type="ECO:0000256" key="3">
    <source>
        <dbReference type="ARBA" id="ARBA00023242"/>
    </source>
</evidence>
<feature type="region of interest" description="Disordered" evidence="5">
    <location>
        <begin position="716"/>
        <end position="764"/>
    </location>
</feature>
<evidence type="ECO:0000313" key="9">
    <source>
        <dbReference type="Proteomes" id="UP001174934"/>
    </source>
</evidence>
<organism evidence="8 9">
    <name type="scientific">Bombardia bombarda</name>
    <dbReference type="NCBI Taxonomy" id="252184"/>
    <lineage>
        <taxon>Eukaryota</taxon>
        <taxon>Fungi</taxon>
        <taxon>Dikarya</taxon>
        <taxon>Ascomycota</taxon>
        <taxon>Pezizomycotina</taxon>
        <taxon>Sordariomycetes</taxon>
        <taxon>Sordariomycetidae</taxon>
        <taxon>Sordariales</taxon>
        <taxon>Lasiosphaeriaceae</taxon>
        <taxon>Bombardia</taxon>
    </lineage>
</organism>
<feature type="compositionally biased region" description="Acidic residues" evidence="5">
    <location>
        <begin position="488"/>
        <end position="502"/>
    </location>
</feature>
<comment type="subcellular location">
    <subcellularLocation>
        <location evidence="1 4">Nucleus</location>
    </subcellularLocation>
</comment>
<feature type="compositionally biased region" description="Acidic residues" evidence="5">
    <location>
        <begin position="721"/>
        <end position="730"/>
    </location>
</feature>
<dbReference type="GO" id="GO:0031509">
    <property type="term" value="P:subtelomeric heterochromatin formation"/>
    <property type="evidence" value="ECO:0007669"/>
    <property type="project" value="TreeGrafter"/>
</dbReference>
<keyword evidence="2" id="KW-0175">Coiled coil</keyword>
<dbReference type="InterPro" id="IPR028942">
    <property type="entry name" value="WHIM1_dom"/>
</dbReference>
<dbReference type="PROSITE" id="PS51136">
    <property type="entry name" value="WAC"/>
    <property type="match status" value="1"/>
</dbReference>
<dbReference type="Proteomes" id="UP001174934">
    <property type="component" value="Unassembled WGS sequence"/>
</dbReference>
<keyword evidence="9" id="KW-1185">Reference proteome</keyword>
<dbReference type="InterPro" id="IPR018501">
    <property type="entry name" value="DDT_dom"/>
</dbReference>
<evidence type="ECO:0000259" key="6">
    <source>
        <dbReference type="PROSITE" id="PS50827"/>
    </source>
</evidence>
<evidence type="ECO:0000313" key="8">
    <source>
        <dbReference type="EMBL" id="KAK0621334.1"/>
    </source>
</evidence>
<dbReference type="AlphaFoldDB" id="A0AA40C1I6"/>
<dbReference type="Pfam" id="PF02791">
    <property type="entry name" value="DDT"/>
    <property type="match status" value="1"/>
</dbReference>
<gene>
    <name evidence="8" type="ORF">B0T17DRAFT_591239</name>
</gene>
<proteinExistence type="predicted"/>
<comment type="caution">
    <text evidence="8">The sequence shown here is derived from an EMBL/GenBank/DDBJ whole genome shotgun (WGS) entry which is preliminary data.</text>
</comment>
<dbReference type="Pfam" id="PF10537">
    <property type="entry name" value="WAC_Acf1_DNA_bd"/>
    <property type="match status" value="1"/>
</dbReference>
<dbReference type="InterPro" id="IPR028941">
    <property type="entry name" value="WHIM2_dom"/>
</dbReference>
<accession>A0AA40C1I6</accession>
<dbReference type="PANTHER" id="PTHR32075">
    <property type="entry name" value="ISWI CHROMATIN-REMODELING COMPLEX SUBUNIT YPL216W-RELATED"/>
    <property type="match status" value="1"/>
</dbReference>
<feature type="compositionally biased region" description="Low complexity" evidence="5">
    <location>
        <begin position="1033"/>
        <end position="1044"/>
    </location>
</feature>
<evidence type="ECO:0000256" key="4">
    <source>
        <dbReference type="PROSITE-ProRule" id="PRU00475"/>
    </source>
</evidence>
<dbReference type="InterPro" id="IPR013136">
    <property type="entry name" value="WSTF_Acf1_Cbp146"/>
</dbReference>
<dbReference type="GO" id="GO:0005634">
    <property type="term" value="C:nucleus"/>
    <property type="evidence" value="ECO:0007669"/>
    <property type="project" value="UniProtKB-SubCell"/>
</dbReference>
<dbReference type="Pfam" id="PF15612">
    <property type="entry name" value="WHIM1"/>
    <property type="match status" value="1"/>
</dbReference>
<feature type="region of interest" description="Disordered" evidence="5">
    <location>
        <begin position="951"/>
        <end position="994"/>
    </location>
</feature>
<feature type="compositionally biased region" description="Polar residues" evidence="5">
    <location>
        <begin position="241"/>
        <end position="263"/>
    </location>
</feature>
<feature type="domain" description="DDT" evidence="6">
    <location>
        <begin position="415"/>
        <end position="478"/>
    </location>
</feature>